<name>A0A511AWB0_9PROT</name>
<dbReference type="EMBL" id="BJUZ01000001">
    <property type="protein sequence ID" value="GEK92489.1"/>
    <property type="molecule type" value="Genomic_DNA"/>
</dbReference>
<gene>
    <name evidence="3" type="ORF">GWA01_02590</name>
</gene>
<comment type="catalytic activity">
    <reaction evidence="1">
        <text>a phosphate monoester + H2O = an alcohol + phosphate</text>
        <dbReference type="Rhea" id="RHEA:15017"/>
        <dbReference type="ChEBI" id="CHEBI:15377"/>
        <dbReference type="ChEBI" id="CHEBI:30879"/>
        <dbReference type="ChEBI" id="CHEBI:43474"/>
        <dbReference type="ChEBI" id="CHEBI:67140"/>
        <dbReference type="EC" id="3.1.3.2"/>
    </reaction>
</comment>
<evidence type="ECO:0000313" key="4">
    <source>
        <dbReference type="Proteomes" id="UP000321230"/>
    </source>
</evidence>
<dbReference type="GO" id="GO:0030288">
    <property type="term" value="C:outer membrane-bounded periplasmic space"/>
    <property type="evidence" value="ECO:0007669"/>
    <property type="project" value="InterPro"/>
</dbReference>
<dbReference type="Pfam" id="PF01569">
    <property type="entry name" value="PAP2"/>
    <property type="match status" value="1"/>
</dbReference>
<protein>
    <recommendedName>
        <fullName evidence="1">Acid phosphatase</fullName>
        <ecNumber evidence="1">3.1.3.2</ecNumber>
    </recommendedName>
</protein>
<evidence type="ECO:0000259" key="2">
    <source>
        <dbReference type="SMART" id="SM00014"/>
    </source>
</evidence>
<dbReference type="AlphaFoldDB" id="A0A511AWB0"/>
<proteinExistence type="inferred from homology"/>
<dbReference type="CDD" id="cd03397">
    <property type="entry name" value="PAP2_acid_phosphatase"/>
    <property type="match status" value="1"/>
</dbReference>
<feature type="domain" description="Phosphatidic acid phosphatase type 2/haloperoxidase" evidence="2">
    <location>
        <begin position="85"/>
        <end position="196"/>
    </location>
</feature>
<accession>A0A511AWB0</accession>
<organism evidence="3 4">
    <name type="scientific">Gluconobacter wancherniae NBRC 103581</name>
    <dbReference type="NCBI Taxonomy" id="656744"/>
    <lineage>
        <taxon>Bacteria</taxon>
        <taxon>Pseudomonadati</taxon>
        <taxon>Pseudomonadota</taxon>
        <taxon>Alphaproteobacteria</taxon>
        <taxon>Acetobacterales</taxon>
        <taxon>Acetobacteraceae</taxon>
        <taxon>Gluconobacter</taxon>
    </lineage>
</organism>
<evidence type="ECO:0000256" key="1">
    <source>
        <dbReference type="PIRNR" id="PIRNR000897"/>
    </source>
</evidence>
<comment type="similarity">
    <text evidence="1">Belongs to the class A bacterial acid phosphatase family.</text>
</comment>
<dbReference type="Proteomes" id="UP000321230">
    <property type="component" value="Unassembled WGS sequence"/>
</dbReference>
<dbReference type="InterPro" id="IPR001011">
    <property type="entry name" value="Acid_Pase_classA_bac"/>
</dbReference>
<dbReference type="PRINTS" id="PR00483">
    <property type="entry name" value="BACPHPHTASE"/>
</dbReference>
<dbReference type="InterPro" id="IPR000326">
    <property type="entry name" value="PAP2/HPO"/>
</dbReference>
<keyword evidence="1" id="KW-0378">Hydrolase</keyword>
<dbReference type="PIRSF" id="PIRSF000897">
    <property type="entry name" value="Acid_Ptase_ClsA"/>
    <property type="match status" value="1"/>
</dbReference>
<dbReference type="Gene3D" id="1.20.144.10">
    <property type="entry name" value="Phosphatidic acid phosphatase type 2/haloperoxidase"/>
    <property type="match status" value="1"/>
</dbReference>
<reference evidence="3 4" key="1">
    <citation type="submission" date="2019-07" db="EMBL/GenBank/DDBJ databases">
        <title>Whole genome shotgun sequence of Gluconobacter wancherniae NBRC 103581.</title>
        <authorList>
            <person name="Hosoyama A."/>
            <person name="Uohara A."/>
            <person name="Ohji S."/>
            <person name="Ichikawa N."/>
        </authorList>
    </citation>
    <scope>NUCLEOTIDE SEQUENCE [LARGE SCALE GENOMIC DNA]</scope>
    <source>
        <strain evidence="3 4">NBRC 103581</strain>
    </source>
</reference>
<dbReference type="SUPFAM" id="SSF48317">
    <property type="entry name" value="Acid phosphatase/Vanadium-dependent haloperoxidase"/>
    <property type="match status" value="1"/>
</dbReference>
<keyword evidence="4" id="KW-1185">Reference proteome</keyword>
<sequence length="242" mass="27254">MYFVPDPVPEHVLPDGRQFLAGPPDRQSAAFQDDLRVFHATRALKDSPRWRLARLDADHSDTALARDFSCAAGFRIDLAETPHLVRFLRRSRHAIRRRVTEEKHLWHRTRPFVGNDLPVCVGKNTDLDGHASYPSGHATAGFTMALLLADLLPDQREAIMTRGHVFGESRLVCGVHWKSDVEAGFRNGMMFMQALKTDPALKGDLEMARQELAQARLRGLRPDPEECALEADAALHPVIPWQ</sequence>
<dbReference type="EC" id="3.1.3.2" evidence="1"/>
<dbReference type="SMART" id="SM00014">
    <property type="entry name" value="acidPPc"/>
    <property type="match status" value="1"/>
</dbReference>
<comment type="caution">
    <text evidence="3">The sequence shown here is derived from an EMBL/GenBank/DDBJ whole genome shotgun (WGS) entry which is preliminary data.</text>
</comment>
<dbReference type="GO" id="GO:0003993">
    <property type="term" value="F:acid phosphatase activity"/>
    <property type="evidence" value="ECO:0007669"/>
    <property type="project" value="UniProtKB-EC"/>
</dbReference>
<evidence type="ECO:0000313" key="3">
    <source>
        <dbReference type="EMBL" id="GEK92489.1"/>
    </source>
</evidence>
<dbReference type="InterPro" id="IPR036938">
    <property type="entry name" value="PAP2/HPO_sf"/>
</dbReference>